<reference evidence="2" key="1">
    <citation type="submission" date="2021-02" db="EMBL/GenBank/DDBJ databases">
        <authorList>
            <person name="Nowell W R."/>
        </authorList>
    </citation>
    <scope>NUCLEOTIDE SEQUENCE</scope>
</reference>
<feature type="region of interest" description="Disordered" evidence="1">
    <location>
        <begin position="26"/>
        <end position="48"/>
    </location>
</feature>
<dbReference type="EMBL" id="CAJNRE010017150">
    <property type="protein sequence ID" value="CAF2151448.1"/>
    <property type="molecule type" value="Genomic_DNA"/>
</dbReference>
<sequence>MDMTDTNSLISQSLLLNSLNLHTNSSSFLTSNKHQNSTMIDSSDTNRRKALIPKPKRPILKQQPLISNTTNDELVSILEHNSTIHTLQDDTLDNNESCVISKAITANT</sequence>
<comment type="caution">
    <text evidence="2">The sequence shown here is derived from an EMBL/GenBank/DDBJ whole genome shotgun (WGS) entry which is preliminary data.</text>
</comment>
<gene>
    <name evidence="2" type="ORF">MBJ925_LOCUS31292</name>
</gene>
<name>A0A816XXS1_9BILA</name>
<evidence type="ECO:0000256" key="1">
    <source>
        <dbReference type="SAM" id="MobiDB-lite"/>
    </source>
</evidence>
<evidence type="ECO:0000313" key="2">
    <source>
        <dbReference type="EMBL" id="CAF2151448.1"/>
    </source>
</evidence>
<protein>
    <submittedName>
        <fullName evidence="2">Uncharacterized protein</fullName>
    </submittedName>
</protein>
<dbReference type="Proteomes" id="UP000663824">
    <property type="component" value="Unassembled WGS sequence"/>
</dbReference>
<proteinExistence type="predicted"/>
<organism evidence="2 3">
    <name type="scientific">Rotaria magnacalcarata</name>
    <dbReference type="NCBI Taxonomy" id="392030"/>
    <lineage>
        <taxon>Eukaryota</taxon>
        <taxon>Metazoa</taxon>
        <taxon>Spiralia</taxon>
        <taxon>Gnathifera</taxon>
        <taxon>Rotifera</taxon>
        <taxon>Eurotatoria</taxon>
        <taxon>Bdelloidea</taxon>
        <taxon>Philodinida</taxon>
        <taxon>Philodinidae</taxon>
        <taxon>Rotaria</taxon>
    </lineage>
</organism>
<accession>A0A816XXS1</accession>
<evidence type="ECO:0000313" key="3">
    <source>
        <dbReference type="Proteomes" id="UP000663824"/>
    </source>
</evidence>
<dbReference type="AlphaFoldDB" id="A0A816XXS1"/>
<feature type="compositionally biased region" description="Polar residues" evidence="1">
    <location>
        <begin position="33"/>
        <end position="43"/>
    </location>
</feature>